<name>F2UQW7_SALR5</name>
<dbReference type="AlphaFoldDB" id="F2UQW7"/>
<feature type="compositionally biased region" description="Low complexity" evidence="1">
    <location>
        <begin position="122"/>
        <end position="133"/>
    </location>
</feature>
<dbReference type="Proteomes" id="UP000007799">
    <property type="component" value="Unassembled WGS sequence"/>
</dbReference>
<feature type="compositionally biased region" description="Acidic residues" evidence="1">
    <location>
        <begin position="202"/>
        <end position="216"/>
    </location>
</feature>
<protein>
    <submittedName>
        <fullName evidence="2">Uncharacterized protein</fullName>
    </submittedName>
</protein>
<evidence type="ECO:0000256" key="1">
    <source>
        <dbReference type="SAM" id="MobiDB-lite"/>
    </source>
</evidence>
<feature type="compositionally biased region" description="Acidic residues" evidence="1">
    <location>
        <begin position="172"/>
        <end position="188"/>
    </location>
</feature>
<feature type="compositionally biased region" description="Polar residues" evidence="1">
    <location>
        <begin position="320"/>
        <end position="330"/>
    </location>
</feature>
<dbReference type="InParanoid" id="F2UQW7"/>
<feature type="compositionally biased region" description="Low complexity" evidence="1">
    <location>
        <begin position="217"/>
        <end position="226"/>
    </location>
</feature>
<feature type="region of interest" description="Disordered" evidence="1">
    <location>
        <begin position="297"/>
        <end position="330"/>
    </location>
</feature>
<feature type="compositionally biased region" description="Low complexity" evidence="1">
    <location>
        <begin position="80"/>
        <end position="91"/>
    </location>
</feature>
<sequence>MSGLYSRAAASARELLYSDILDPATQAGRGKINVKRRVYREGNDAIRAIIDKALAKTRAVQHHQQQSPCASKRVLRPRSRPTTARRPMSSRQPRPLRQHDASSARDGVGRTSHATHGHAVRQQQQQQLQQLQQQHHHQAPVASADVRLRAVAKPPTLSPRSCRRGRTRDGGDGEQGDDGGGDGGDENGDTGGGGGDDSGGGSDDEDYADDDEDTEAQDTIQRQQQQQRRRQWRSSQRQAALVRPPPSLQYGQQDQLLSLRPTRSTMDRRQRLPDNRLPTTSQQLHARAILTSAYAPRLRPRRTSQPADSLRISGYGGKPASQTHTSTSSL</sequence>
<feature type="region of interest" description="Disordered" evidence="1">
    <location>
        <begin position="57"/>
        <end position="281"/>
    </location>
</feature>
<keyword evidence="3" id="KW-1185">Reference proteome</keyword>
<accession>F2UQW7</accession>
<dbReference type="RefSeq" id="XP_004988347.1">
    <property type="nucleotide sequence ID" value="XM_004988290.1"/>
</dbReference>
<feature type="compositionally biased region" description="Polar residues" evidence="1">
    <location>
        <begin position="249"/>
        <end position="264"/>
    </location>
</feature>
<feature type="compositionally biased region" description="Basic and acidic residues" evidence="1">
    <location>
        <begin position="265"/>
        <end position="274"/>
    </location>
</feature>
<feature type="compositionally biased region" description="Gly residues" evidence="1">
    <location>
        <begin position="189"/>
        <end position="201"/>
    </location>
</feature>
<gene>
    <name evidence="2" type="ORF">PTSG_10297</name>
</gene>
<proteinExistence type="predicted"/>
<reference evidence="2" key="1">
    <citation type="submission" date="2009-08" db="EMBL/GenBank/DDBJ databases">
        <title>Annotation of Salpingoeca rosetta.</title>
        <authorList>
            <consortium name="The Broad Institute Genome Sequencing Platform"/>
            <person name="Russ C."/>
            <person name="Cuomo C."/>
            <person name="Burger G."/>
            <person name="Gray M.W."/>
            <person name="Holland P.W.H."/>
            <person name="King N."/>
            <person name="Lang F.B.F."/>
            <person name="Roger A.J."/>
            <person name="Ruiz-Trillo I."/>
            <person name="Young S.K."/>
            <person name="Zeng Q."/>
            <person name="Gargeya S."/>
            <person name="Alvarado L."/>
            <person name="Berlin A."/>
            <person name="Chapman S.B."/>
            <person name="Chen Z."/>
            <person name="Freedman E."/>
            <person name="Gellesch M."/>
            <person name="Goldberg J."/>
            <person name="Griggs A."/>
            <person name="Gujja S."/>
            <person name="Heilman E."/>
            <person name="Heiman D."/>
            <person name="Howarth C."/>
            <person name="Mehta T."/>
            <person name="Neiman D."/>
            <person name="Pearson M."/>
            <person name="Roberts A."/>
            <person name="Saif S."/>
            <person name="Shea T."/>
            <person name="Shenoy N."/>
            <person name="Sisk P."/>
            <person name="Stolte C."/>
            <person name="Sykes S."/>
            <person name="White J."/>
            <person name="Yandava C."/>
            <person name="Haas B."/>
            <person name="Nusbaum C."/>
            <person name="Birren B."/>
        </authorList>
    </citation>
    <scope>NUCLEOTIDE SEQUENCE [LARGE SCALE GENOMIC DNA]</scope>
    <source>
        <strain evidence="2">ATCC 50818</strain>
    </source>
</reference>
<dbReference type="EMBL" id="GL832990">
    <property type="protein sequence ID" value="EGD80022.1"/>
    <property type="molecule type" value="Genomic_DNA"/>
</dbReference>
<organism evidence="3">
    <name type="scientific">Salpingoeca rosetta (strain ATCC 50818 / BSB-021)</name>
    <dbReference type="NCBI Taxonomy" id="946362"/>
    <lineage>
        <taxon>Eukaryota</taxon>
        <taxon>Choanoflagellata</taxon>
        <taxon>Craspedida</taxon>
        <taxon>Salpingoecidae</taxon>
        <taxon>Salpingoeca</taxon>
    </lineage>
</organism>
<evidence type="ECO:0000313" key="2">
    <source>
        <dbReference type="EMBL" id="EGD80022.1"/>
    </source>
</evidence>
<dbReference type="KEGG" id="sre:PTSG_10297"/>
<dbReference type="GeneID" id="16068875"/>
<evidence type="ECO:0000313" key="3">
    <source>
        <dbReference type="Proteomes" id="UP000007799"/>
    </source>
</evidence>